<protein>
    <submittedName>
        <fullName evidence="3">Transglutaminase domain-containing protein</fullName>
    </submittedName>
</protein>
<evidence type="ECO:0000256" key="1">
    <source>
        <dbReference type="SAM" id="Phobius"/>
    </source>
</evidence>
<dbReference type="InterPro" id="IPR002931">
    <property type="entry name" value="Transglutaminase-like"/>
</dbReference>
<dbReference type="InterPro" id="IPR038765">
    <property type="entry name" value="Papain-like_cys_pep_sf"/>
</dbReference>
<keyword evidence="1" id="KW-0472">Membrane</keyword>
<dbReference type="SMART" id="SM00460">
    <property type="entry name" value="TGc"/>
    <property type="match status" value="1"/>
</dbReference>
<name>A0A7J4IZ82_9ARCH</name>
<feature type="domain" description="Transglutaminase-like" evidence="2">
    <location>
        <begin position="204"/>
        <end position="265"/>
    </location>
</feature>
<organism evidence="3 4">
    <name type="scientific">Candidatus Iainarchaeum sp</name>
    <dbReference type="NCBI Taxonomy" id="3101447"/>
    <lineage>
        <taxon>Archaea</taxon>
        <taxon>Candidatus Iainarchaeota</taxon>
        <taxon>Candidatus Iainarchaeia</taxon>
        <taxon>Candidatus Iainarchaeales</taxon>
        <taxon>Candidatus Iainarchaeaceae</taxon>
        <taxon>Candidatus Iainarchaeum</taxon>
    </lineage>
</organism>
<dbReference type="Pfam" id="PF01841">
    <property type="entry name" value="Transglut_core"/>
    <property type="match status" value="1"/>
</dbReference>
<dbReference type="SUPFAM" id="SSF54001">
    <property type="entry name" value="Cysteine proteinases"/>
    <property type="match status" value="1"/>
</dbReference>
<evidence type="ECO:0000259" key="2">
    <source>
        <dbReference type="SMART" id="SM00460"/>
    </source>
</evidence>
<proteinExistence type="predicted"/>
<dbReference type="Gene3D" id="3.10.620.30">
    <property type="match status" value="1"/>
</dbReference>
<gene>
    <name evidence="3" type="ORF">HA254_05850</name>
</gene>
<keyword evidence="1" id="KW-1133">Transmembrane helix</keyword>
<dbReference type="Proteomes" id="UP000565078">
    <property type="component" value="Unassembled WGS sequence"/>
</dbReference>
<dbReference type="EMBL" id="DUGC01000093">
    <property type="protein sequence ID" value="HIH10160.1"/>
    <property type="molecule type" value="Genomic_DNA"/>
</dbReference>
<feature type="transmembrane region" description="Helical" evidence="1">
    <location>
        <begin position="556"/>
        <end position="582"/>
    </location>
</feature>
<evidence type="ECO:0000313" key="3">
    <source>
        <dbReference type="EMBL" id="HIH10160.1"/>
    </source>
</evidence>
<dbReference type="PANTHER" id="PTHR33490">
    <property type="entry name" value="BLR5614 PROTEIN-RELATED"/>
    <property type="match status" value="1"/>
</dbReference>
<sequence length="586" mass="64723">MGKLTLLFPLLIMILLPSAASALEFRPATVQSMDVNIIMEGRGAFSGTVTRGDEMNVLFLSVQEYENQQVLWVEEFMEIGGERLRPSYVTRNGLRYASYKIPDLLRYAQANEFIVVRKIRVKSTAFIGLGNDYNLATPISGFDEYKNPTDYIESDDGELVSKAMLEFRSDSQAETIRQISEWVNQNVRYDFENYYNGTYSAKHTYDVRAGVCDEFANLTAAFTRIKGIPTRYVSGVSFDGTRFGSHGWVEAYLPGTGWIGIDSTYGEAGYVDAAHFALAKTTDANRAADLIITTTSRKPLEVESRLELPDVQINSASFFRNLLEAKIIKPDSVVAGEEFKVRAIIKNNSNEDVMLPIALVAHEDFMQIGSRDRIVLFAGGESREVAWKLRAPEKGTDNAYYTYGMLLLMPDGNLADTIRLVPGDEPQGATGTLTVKDVSPFISDNLLELRVTLQNSGPKSALARISASFEGIALFEKETTIEPFSEKVFVQRIDNLQPGNLLLKVNTTQEQAFEINIPKRQERTITGQQGNTDLPGPKIPDPLAATGSWQNAQSGMISILLIVLGAFAALAAGAGILLYVMLAKKS</sequence>
<comment type="caution">
    <text evidence="3">The sequence shown here is derived from an EMBL/GenBank/DDBJ whole genome shotgun (WGS) entry which is preliminary data.</text>
</comment>
<dbReference type="AlphaFoldDB" id="A0A7J4IZ82"/>
<keyword evidence="1" id="KW-0812">Transmembrane</keyword>
<evidence type="ECO:0000313" key="4">
    <source>
        <dbReference type="Proteomes" id="UP000565078"/>
    </source>
</evidence>
<reference evidence="4" key="1">
    <citation type="journal article" date="2020" name="bioRxiv">
        <title>A rank-normalized archaeal taxonomy based on genome phylogeny resolves widespread incomplete and uneven classifications.</title>
        <authorList>
            <person name="Rinke C."/>
            <person name="Chuvochina M."/>
            <person name="Mussig A.J."/>
            <person name="Chaumeil P.-A."/>
            <person name="Waite D.W."/>
            <person name="Whitman W.B."/>
            <person name="Parks D.H."/>
            <person name="Hugenholtz P."/>
        </authorList>
    </citation>
    <scope>NUCLEOTIDE SEQUENCE [LARGE SCALE GENOMIC DNA]</scope>
</reference>
<accession>A0A7J4IZ82</accession>